<evidence type="ECO:0000313" key="5">
    <source>
        <dbReference type="Proteomes" id="UP000184383"/>
    </source>
</evidence>
<dbReference type="SUPFAM" id="SSF56219">
    <property type="entry name" value="DNase I-like"/>
    <property type="match status" value="1"/>
</dbReference>
<dbReference type="STRING" id="1073089.A0A1L9RG25"/>
<dbReference type="Pfam" id="PF03372">
    <property type="entry name" value="Exo_endo_phos"/>
    <property type="match status" value="1"/>
</dbReference>
<dbReference type="InterPro" id="IPR005135">
    <property type="entry name" value="Endo/exonuclease/phosphatase"/>
</dbReference>
<protein>
    <recommendedName>
        <fullName evidence="3">Endonuclease/exonuclease/phosphatase domain-containing protein</fullName>
    </recommendedName>
</protein>
<dbReference type="AlphaFoldDB" id="A0A1L9RG25"/>
<keyword evidence="2" id="KW-0732">Signal</keyword>
<dbReference type="GO" id="GO:0003824">
    <property type="term" value="F:catalytic activity"/>
    <property type="evidence" value="ECO:0007669"/>
    <property type="project" value="InterPro"/>
</dbReference>
<dbReference type="PANTHER" id="PTHR42834">
    <property type="entry name" value="ENDONUCLEASE/EXONUCLEASE/PHOSPHATASE FAMILY PROTEIN (AFU_ORTHOLOGUE AFUA_3G09210)"/>
    <property type="match status" value="1"/>
</dbReference>
<dbReference type="PANTHER" id="PTHR42834:SF1">
    <property type="entry name" value="ENDONUCLEASE_EXONUCLEASE_PHOSPHATASE FAMILY PROTEIN (AFU_ORTHOLOGUE AFUA_3G09210)"/>
    <property type="match status" value="1"/>
</dbReference>
<dbReference type="GeneID" id="63751486"/>
<keyword evidence="5" id="KW-1185">Reference proteome</keyword>
<sequence length="605" mass="64282">MKPLTLLSLLPTASSLTISEINSNRFLSPHADSTISNIAGLVTATGPNGFYIRSTDPDNDPRTSESIYVYSTSAISQVSVGDIISLSARVSEYRSSSAYSYLTELTSPSEITVKSTSNTVSPLVLGKDGLSPPTEAFSALDVGEDGVLSVPNNVSQISSQNPILEPGKYGMDFWESLSGELVSVSGARVISTPNRYGDTWVVGDWGVSGGNGRGGLTMRADDSNPEAIIIGSPLDGTKNPTDSKLGDTLSNITGIITQAYGYYTLLPLTALNVTGSNGTEAAPTTLVSDETCTALSIGSYNVENLAPDSKHLPKVAAHIVEYLKSPVLVFLQEIQDDDGPTDDGVTSSNKTLTTLTNEIQSRNGRNYTFTDIPPINDHDGGQPGGNIRVAYLYDPTVIQLHNPNPGSNSDANDVLPGPELKFNPGLIDPGNEAWESTRKPLAAAWETVGDGGKNVFFTINVHLTSKGGSSSIEGDARPPVNKGVEKRTEQAEVVANFTSTLLATSPDAKILISGDFNEFAFAPPLQTLQAKSGLKDLDDVVGTPSTERYTYLYDANCQQLDHMFVSEALGNEKARMEHVHVNTWVGSAEQVSDHDPTVAVLDVCS</sequence>
<dbReference type="RefSeq" id="XP_040687551.1">
    <property type="nucleotide sequence ID" value="XM_040835638.1"/>
</dbReference>
<gene>
    <name evidence="4" type="ORF">ASPWEDRAFT_41755</name>
</gene>
<feature type="region of interest" description="Disordered" evidence="1">
    <location>
        <begin position="467"/>
        <end position="487"/>
    </location>
</feature>
<evidence type="ECO:0000313" key="4">
    <source>
        <dbReference type="EMBL" id="OJJ33875.1"/>
    </source>
</evidence>
<dbReference type="CDD" id="cd04486">
    <property type="entry name" value="YhcR_OBF_like"/>
    <property type="match status" value="1"/>
</dbReference>
<dbReference type="Gene3D" id="3.60.10.10">
    <property type="entry name" value="Endonuclease/exonuclease/phosphatase"/>
    <property type="match status" value="1"/>
</dbReference>
<evidence type="ECO:0000256" key="2">
    <source>
        <dbReference type="SAM" id="SignalP"/>
    </source>
</evidence>
<dbReference type="Proteomes" id="UP000184383">
    <property type="component" value="Unassembled WGS sequence"/>
</dbReference>
<feature type="domain" description="Endonuclease/exonuclease/phosphatase" evidence="3">
    <location>
        <begin position="298"/>
        <end position="594"/>
    </location>
</feature>
<proteinExistence type="predicted"/>
<accession>A0A1L9RG25</accession>
<dbReference type="EMBL" id="KV878213">
    <property type="protein sequence ID" value="OJJ33875.1"/>
    <property type="molecule type" value="Genomic_DNA"/>
</dbReference>
<dbReference type="VEuPathDB" id="FungiDB:ASPWEDRAFT_41755"/>
<name>A0A1L9RG25_ASPWE</name>
<evidence type="ECO:0000259" key="3">
    <source>
        <dbReference type="Pfam" id="PF03372"/>
    </source>
</evidence>
<evidence type="ECO:0000256" key="1">
    <source>
        <dbReference type="SAM" id="MobiDB-lite"/>
    </source>
</evidence>
<dbReference type="OrthoDB" id="47488at2759"/>
<feature type="signal peptide" evidence="2">
    <location>
        <begin position="1"/>
        <end position="15"/>
    </location>
</feature>
<feature type="chain" id="PRO_5013132334" description="Endonuclease/exonuclease/phosphatase domain-containing protein" evidence="2">
    <location>
        <begin position="16"/>
        <end position="605"/>
    </location>
</feature>
<dbReference type="InterPro" id="IPR036691">
    <property type="entry name" value="Endo/exonu/phosph_ase_sf"/>
</dbReference>
<reference evidence="5" key="1">
    <citation type="journal article" date="2017" name="Genome Biol.">
        <title>Comparative genomics reveals high biological diversity and specific adaptations in the industrially and medically important fungal genus Aspergillus.</title>
        <authorList>
            <person name="de Vries R.P."/>
            <person name="Riley R."/>
            <person name="Wiebenga A."/>
            <person name="Aguilar-Osorio G."/>
            <person name="Amillis S."/>
            <person name="Uchima C.A."/>
            <person name="Anderluh G."/>
            <person name="Asadollahi M."/>
            <person name="Askin M."/>
            <person name="Barry K."/>
            <person name="Battaglia E."/>
            <person name="Bayram O."/>
            <person name="Benocci T."/>
            <person name="Braus-Stromeyer S.A."/>
            <person name="Caldana C."/>
            <person name="Canovas D."/>
            <person name="Cerqueira G.C."/>
            <person name="Chen F."/>
            <person name="Chen W."/>
            <person name="Choi C."/>
            <person name="Clum A."/>
            <person name="Dos Santos R.A."/>
            <person name="Damasio A.R."/>
            <person name="Diallinas G."/>
            <person name="Emri T."/>
            <person name="Fekete E."/>
            <person name="Flipphi M."/>
            <person name="Freyberg S."/>
            <person name="Gallo A."/>
            <person name="Gournas C."/>
            <person name="Habgood R."/>
            <person name="Hainaut M."/>
            <person name="Harispe M.L."/>
            <person name="Henrissat B."/>
            <person name="Hilden K.S."/>
            <person name="Hope R."/>
            <person name="Hossain A."/>
            <person name="Karabika E."/>
            <person name="Karaffa L."/>
            <person name="Karanyi Z."/>
            <person name="Krasevec N."/>
            <person name="Kuo A."/>
            <person name="Kusch H."/>
            <person name="LaButti K."/>
            <person name="Lagendijk E.L."/>
            <person name="Lapidus A."/>
            <person name="Levasseur A."/>
            <person name="Lindquist E."/>
            <person name="Lipzen A."/>
            <person name="Logrieco A.F."/>
            <person name="MacCabe A."/>
            <person name="Maekelae M.R."/>
            <person name="Malavazi I."/>
            <person name="Melin P."/>
            <person name="Meyer V."/>
            <person name="Mielnichuk N."/>
            <person name="Miskei M."/>
            <person name="Molnar A.P."/>
            <person name="Mule G."/>
            <person name="Ngan C.Y."/>
            <person name="Orejas M."/>
            <person name="Orosz E."/>
            <person name="Ouedraogo J.P."/>
            <person name="Overkamp K.M."/>
            <person name="Park H.-S."/>
            <person name="Perrone G."/>
            <person name="Piumi F."/>
            <person name="Punt P.J."/>
            <person name="Ram A.F."/>
            <person name="Ramon A."/>
            <person name="Rauscher S."/>
            <person name="Record E."/>
            <person name="Riano-Pachon D.M."/>
            <person name="Robert V."/>
            <person name="Roehrig J."/>
            <person name="Ruller R."/>
            <person name="Salamov A."/>
            <person name="Salih N.S."/>
            <person name="Samson R.A."/>
            <person name="Sandor E."/>
            <person name="Sanguinetti M."/>
            <person name="Schuetze T."/>
            <person name="Sepcic K."/>
            <person name="Shelest E."/>
            <person name="Sherlock G."/>
            <person name="Sophianopoulou V."/>
            <person name="Squina F.M."/>
            <person name="Sun H."/>
            <person name="Susca A."/>
            <person name="Todd R.B."/>
            <person name="Tsang A."/>
            <person name="Unkles S.E."/>
            <person name="van de Wiele N."/>
            <person name="van Rossen-Uffink D."/>
            <person name="Oliveira J.V."/>
            <person name="Vesth T.C."/>
            <person name="Visser J."/>
            <person name="Yu J.-H."/>
            <person name="Zhou M."/>
            <person name="Andersen M.R."/>
            <person name="Archer D.B."/>
            <person name="Baker S.E."/>
            <person name="Benoit I."/>
            <person name="Brakhage A.A."/>
            <person name="Braus G.H."/>
            <person name="Fischer R."/>
            <person name="Frisvad J.C."/>
            <person name="Goldman G.H."/>
            <person name="Houbraken J."/>
            <person name="Oakley B."/>
            <person name="Pocsi I."/>
            <person name="Scazzocchio C."/>
            <person name="Seiboth B."/>
            <person name="vanKuyk P.A."/>
            <person name="Wortman J."/>
            <person name="Dyer P.S."/>
            <person name="Grigoriev I.V."/>
        </authorList>
    </citation>
    <scope>NUCLEOTIDE SEQUENCE [LARGE SCALE GENOMIC DNA]</scope>
    <source>
        <strain evidence="5">DTO 134E9</strain>
    </source>
</reference>
<organism evidence="4 5">
    <name type="scientific">Aspergillus wentii DTO 134E9</name>
    <dbReference type="NCBI Taxonomy" id="1073089"/>
    <lineage>
        <taxon>Eukaryota</taxon>
        <taxon>Fungi</taxon>
        <taxon>Dikarya</taxon>
        <taxon>Ascomycota</taxon>
        <taxon>Pezizomycotina</taxon>
        <taxon>Eurotiomycetes</taxon>
        <taxon>Eurotiomycetidae</taxon>
        <taxon>Eurotiales</taxon>
        <taxon>Aspergillaceae</taxon>
        <taxon>Aspergillus</taxon>
        <taxon>Aspergillus subgen. Cremei</taxon>
    </lineage>
</organism>